<dbReference type="Proteomes" id="UP001597185">
    <property type="component" value="Unassembled WGS sequence"/>
</dbReference>
<dbReference type="EMBL" id="JBHUDB010000024">
    <property type="protein sequence ID" value="MFD1572209.1"/>
    <property type="molecule type" value="Genomic_DNA"/>
</dbReference>
<feature type="domain" description="GP-PDE" evidence="1">
    <location>
        <begin position="1"/>
        <end position="96"/>
    </location>
</feature>
<name>A0ABD6C5J8_9EURY</name>
<proteinExistence type="predicted"/>
<accession>A0ABD6C5J8</accession>
<dbReference type="InterPro" id="IPR030395">
    <property type="entry name" value="GP_PDE_dom"/>
</dbReference>
<evidence type="ECO:0000313" key="2">
    <source>
        <dbReference type="EMBL" id="MFD1572209.1"/>
    </source>
</evidence>
<keyword evidence="3" id="KW-1185">Reference proteome</keyword>
<evidence type="ECO:0000259" key="1">
    <source>
        <dbReference type="PROSITE" id="PS51704"/>
    </source>
</evidence>
<organism evidence="2 3">
    <name type="scientific">Halorubrum laminariae</name>
    <dbReference type="NCBI Taxonomy" id="1433523"/>
    <lineage>
        <taxon>Archaea</taxon>
        <taxon>Methanobacteriati</taxon>
        <taxon>Methanobacteriota</taxon>
        <taxon>Stenosarchaea group</taxon>
        <taxon>Halobacteria</taxon>
        <taxon>Halobacteriales</taxon>
        <taxon>Haloferacaceae</taxon>
        <taxon>Halorubrum</taxon>
    </lineage>
</organism>
<protein>
    <recommendedName>
        <fullName evidence="1">GP-PDE domain-containing protein</fullName>
    </recommendedName>
</protein>
<gene>
    <name evidence="2" type="ORF">ACFR9T_16775</name>
</gene>
<dbReference type="PROSITE" id="PS51704">
    <property type="entry name" value="GP_PDE"/>
    <property type="match status" value="1"/>
</dbReference>
<dbReference type="RefSeq" id="WP_256418723.1">
    <property type="nucleotide sequence ID" value="NZ_JANHDL010000008.1"/>
</dbReference>
<dbReference type="AlphaFoldDB" id="A0ABD6C5J8"/>
<sequence>MPRVLLDTQFWIQMDRDTESFRRFYSRVSNSDDIEVLFCYGNLMDLVKADHQDNLSVILSETVDTYIPVLPAEGEEYQYSDDPIDVIPQVTSRKLLRQYTSNAPEDATIRAIVATSDWGSPDDDDWKEAVRDWKEVHDEYGFEYMLSIAFDDYLKESEDGETLELDIRDIDIAEYAKKMVIIHRASLLGPNERLSENDFADLEIVSAGIMTSCDLVAIESKWKNVDLFERVNEHLTADPITVVSDFDDLIAELDALLDSE</sequence>
<reference evidence="2 3" key="1">
    <citation type="journal article" date="2019" name="Int. J. Syst. Evol. Microbiol.">
        <title>The Global Catalogue of Microorganisms (GCM) 10K type strain sequencing project: providing services to taxonomists for standard genome sequencing and annotation.</title>
        <authorList>
            <consortium name="The Broad Institute Genomics Platform"/>
            <consortium name="The Broad Institute Genome Sequencing Center for Infectious Disease"/>
            <person name="Wu L."/>
            <person name="Ma J."/>
        </authorList>
    </citation>
    <scope>NUCLEOTIDE SEQUENCE [LARGE SCALE GENOMIC DNA]</scope>
    <source>
        <strain evidence="2 3">CGMCC 1.12689</strain>
    </source>
</reference>
<comment type="caution">
    <text evidence="2">The sequence shown here is derived from an EMBL/GenBank/DDBJ whole genome shotgun (WGS) entry which is preliminary data.</text>
</comment>
<evidence type="ECO:0000313" key="3">
    <source>
        <dbReference type="Proteomes" id="UP001597185"/>
    </source>
</evidence>